<feature type="transmembrane region" description="Helical" evidence="1">
    <location>
        <begin position="124"/>
        <end position="145"/>
    </location>
</feature>
<proteinExistence type="predicted"/>
<sequence length="258" mass="28893">MRPLSQSWYYWAIVALLIVQVSLSVNYHILICNLPIANTLLLLVIMAHHGYTLGDEARPLFHRICGCVAFIAVLFVNTTHALELLTNYGSDDGHSHSHSGMYVAGISIPLSFGQSWLWQHVDPVIAVISTILFFFLIIPSCELLFPYRPVLKSQVEEMMPYIFAHTPAKFHVESFQNEISATVDKSKQSWSAEAVVRYSEVRQNVTSVLTRAGAQKVVVEPCFLDATEIGRPWVGCVGATCFREDRGCCKVDDKSETQ</sequence>
<reference evidence="3" key="2">
    <citation type="submission" date="2017-02" db="UniProtKB">
        <authorList>
            <consortium name="WormBaseParasite"/>
        </authorList>
    </citation>
    <scope>IDENTIFICATION</scope>
</reference>
<evidence type="ECO:0000313" key="3">
    <source>
        <dbReference type="WBParaSite" id="ACAC_0000465101-mRNA-1"/>
    </source>
</evidence>
<feature type="transmembrane region" description="Helical" evidence="1">
    <location>
        <begin position="6"/>
        <end position="23"/>
    </location>
</feature>
<keyword evidence="1" id="KW-1133">Transmembrane helix</keyword>
<feature type="transmembrane region" description="Helical" evidence="1">
    <location>
        <begin position="30"/>
        <end position="48"/>
    </location>
</feature>
<feature type="transmembrane region" description="Helical" evidence="1">
    <location>
        <begin position="60"/>
        <end position="78"/>
    </location>
</feature>
<accession>A0A0K0D3K6</accession>
<organism evidence="2 3">
    <name type="scientific">Angiostrongylus cantonensis</name>
    <name type="common">Rat lungworm</name>
    <dbReference type="NCBI Taxonomy" id="6313"/>
    <lineage>
        <taxon>Eukaryota</taxon>
        <taxon>Metazoa</taxon>
        <taxon>Ecdysozoa</taxon>
        <taxon>Nematoda</taxon>
        <taxon>Chromadorea</taxon>
        <taxon>Rhabditida</taxon>
        <taxon>Rhabditina</taxon>
        <taxon>Rhabditomorpha</taxon>
        <taxon>Strongyloidea</taxon>
        <taxon>Metastrongylidae</taxon>
        <taxon>Angiostrongylus</taxon>
    </lineage>
</organism>
<keyword evidence="1" id="KW-0472">Membrane</keyword>
<dbReference type="STRING" id="6313.A0A0K0D3K6"/>
<dbReference type="AlphaFoldDB" id="A0A0K0D3K6"/>
<evidence type="ECO:0000313" key="2">
    <source>
        <dbReference type="Proteomes" id="UP000035642"/>
    </source>
</evidence>
<dbReference type="WBParaSite" id="ACAC_0000465101-mRNA-1">
    <property type="protein sequence ID" value="ACAC_0000465101-mRNA-1"/>
    <property type="gene ID" value="ACAC_0000465101"/>
</dbReference>
<name>A0A0K0D3K6_ANGCA</name>
<dbReference type="Proteomes" id="UP000035642">
    <property type="component" value="Unassembled WGS sequence"/>
</dbReference>
<keyword evidence="1" id="KW-0812">Transmembrane</keyword>
<evidence type="ECO:0000256" key="1">
    <source>
        <dbReference type="SAM" id="Phobius"/>
    </source>
</evidence>
<reference evidence="2" key="1">
    <citation type="submission" date="2012-09" db="EMBL/GenBank/DDBJ databases">
        <authorList>
            <person name="Martin A.A."/>
        </authorList>
    </citation>
    <scope>NUCLEOTIDE SEQUENCE</scope>
</reference>
<keyword evidence="2" id="KW-1185">Reference proteome</keyword>
<protein>
    <submittedName>
        <fullName evidence="3">Transmembrane protein</fullName>
    </submittedName>
</protein>